<feature type="domain" description="C-type lectin" evidence="6">
    <location>
        <begin position="171"/>
        <end position="300"/>
    </location>
</feature>
<keyword evidence="5" id="KW-0472">Membrane</keyword>
<dbReference type="InterPro" id="IPR016187">
    <property type="entry name" value="CTDL_fold"/>
</dbReference>
<dbReference type="GeneTree" id="ENSGT01030000234575"/>
<dbReference type="OrthoDB" id="2142683at2759"/>
<keyword evidence="3" id="KW-0175">Coiled coil</keyword>
<dbReference type="GO" id="GO:0030246">
    <property type="term" value="F:carbohydrate binding"/>
    <property type="evidence" value="ECO:0007669"/>
    <property type="project" value="UniProtKB-KW"/>
</dbReference>
<evidence type="ECO:0000256" key="3">
    <source>
        <dbReference type="SAM" id="Coils"/>
    </source>
</evidence>
<feature type="compositionally biased region" description="Polar residues" evidence="4">
    <location>
        <begin position="28"/>
        <end position="37"/>
    </location>
</feature>
<keyword evidence="5" id="KW-1133">Transmembrane helix</keyword>
<evidence type="ECO:0000259" key="6">
    <source>
        <dbReference type="PROSITE" id="PS50041"/>
    </source>
</evidence>
<dbReference type="GeneID" id="103459071"/>
<dbReference type="OMA" id="EDCAAMY"/>
<dbReference type="InterPro" id="IPR016186">
    <property type="entry name" value="C-type_lectin-like/link_sf"/>
</dbReference>
<dbReference type="PROSITE" id="PS00615">
    <property type="entry name" value="C_TYPE_LECTIN_1"/>
    <property type="match status" value="1"/>
</dbReference>
<reference evidence="7" key="2">
    <citation type="submission" date="2025-08" db="UniProtKB">
        <authorList>
            <consortium name="Ensembl"/>
        </authorList>
    </citation>
    <scope>IDENTIFICATION</scope>
    <source>
        <strain evidence="7">Guanapo</strain>
    </source>
</reference>
<evidence type="ECO:0000313" key="7">
    <source>
        <dbReference type="Ensembl" id="ENSPREP00000014359.1"/>
    </source>
</evidence>
<evidence type="ECO:0000256" key="5">
    <source>
        <dbReference type="SAM" id="Phobius"/>
    </source>
</evidence>
<dbReference type="PROSITE" id="PS50041">
    <property type="entry name" value="C_TYPE_LECTIN_2"/>
    <property type="match status" value="1"/>
</dbReference>
<dbReference type="RefSeq" id="XP_017157862.1">
    <property type="nucleotide sequence ID" value="XM_017302373.1"/>
</dbReference>
<dbReference type="Pfam" id="PF00059">
    <property type="entry name" value="Lectin_C"/>
    <property type="match status" value="1"/>
</dbReference>
<name>A0A3P9NXS7_POERE</name>
<reference evidence="8" key="1">
    <citation type="submission" date="2013-11" db="EMBL/GenBank/DDBJ databases">
        <title>The genomic landscape of the Guanapo guppy.</title>
        <authorList>
            <person name="Kuenstner A."/>
            <person name="Dreyer C."/>
        </authorList>
    </citation>
    <scope>NUCLEOTIDE SEQUENCE</scope>
    <source>
        <strain evidence="8">Guanapo</strain>
    </source>
</reference>
<sequence length="307" mass="35453">MEEMQNSGRPYNKLISQEEFTEDEPHLPSNQENQVTVSTMRPESTIVNRYKVLTASLAALAVILLLVNIGLGVYYNKLTENNIVRDISGEIRKLQASYDAIVQSRDEVKKQLAMEITEQQVIKWELQHQTVRVKDYEKQVEKLQVDIASLQSHLPMIKEGCRHCLPGWTFMSSSCYYFPFSDTFYRTSWNEARQSCRRQGGDLAIVNNREKHLGITRLITINQEHSRPMVQSGFWIGLRDVEEEGVWKWVDGTRLTDGFWNVGEPNNSNNEDCAAVYPKSNPFMSWNDAPCNYNLKWICEMAPRSFG</sequence>
<keyword evidence="5" id="KW-0812">Transmembrane</keyword>
<dbReference type="SUPFAM" id="SSF56436">
    <property type="entry name" value="C-type lectin-like"/>
    <property type="match status" value="1"/>
</dbReference>
<evidence type="ECO:0000256" key="4">
    <source>
        <dbReference type="SAM" id="MobiDB-lite"/>
    </source>
</evidence>
<dbReference type="SMART" id="SM00034">
    <property type="entry name" value="CLECT"/>
    <property type="match status" value="1"/>
</dbReference>
<evidence type="ECO:0000256" key="2">
    <source>
        <dbReference type="ARBA" id="ARBA00023157"/>
    </source>
</evidence>
<dbReference type="AlphaFoldDB" id="A0A3P9NXS7"/>
<dbReference type="PANTHER" id="PTHR22803">
    <property type="entry name" value="MANNOSE, PHOSPHOLIPASE, LECTIN RECEPTOR RELATED"/>
    <property type="match status" value="1"/>
</dbReference>
<dbReference type="InterPro" id="IPR018378">
    <property type="entry name" value="C-type_lectin_CS"/>
</dbReference>
<proteinExistence type="predicted"/>
<keyword evidence="2" id="KW-1015">Disulfide bond</keyword>
<organism evidence="7 8">
    <name type="scientific">Poecilia reticulata</name>
    <name type="common">Guppy</name>
    <name type="synonym">Acanthophacelus reticulatus</name>
    <dbReference type="NCBI Taxonomy" id="8081"/>
    <lineage>
        <taxon>Eukaryota</taxon>
        <taxon>Metazoa</taxon>
        <taxon>Chordata</taxon>
        <taxon>Craniata</taxon>
        <taxon>Vertebrata</taxon>
        <taxon>Euteleostomi</taxon>
        <taxon>Actinopterygii</taxon>
        <taxon>Neopterygii</taxon>
        <taxon>Teleostei</taxon>
        <taxon>Neoteleostei</taxon>
        <taxon>Acanthomorphata</taxon>
        <taxon>Ovalentaria</taxon>
        <taxon>Atherinomorphae</taxon>
        <taxon>Cyprinodontiformes</taxon>
        <taxon>Poeciliidae</taxon>
        <taxon>Poeciliinae</taxon>
        <taxon>Poecilia</taxon>
    </lineage>
</organism>
<feature type="transmembrane region" description="Helical" evidence="5">
    <location>
        <begin position="50"/>
        <end position="75"/>
    </location>
</feature>
<reference evidence="7" key="3">
    <citation type="submission" date="2025-09" db="UniProtKB">
        <authorList>
            <consortium name="Ensembl"/>
        </authorList>
    </citation>
    <scope>IDENTIFICATION</scope>
    <source>
        <strain evidence="7">Guanapo</strain>
    </source>
</reference>
<dbReference type="Proteomes" id="UP000242638">
    <property type="component" value="Unassembled WGS sequence"/>
</dbReference>
<evidence type="ECO:0000256" key="1">
    <source>
        <dbReference type="ARBA" id="ARBA00022734"/>
    </source>
</evidence>
<dbReference type="Ensembl" id="ENSPRET00000014505.1">
    <property type="protein sequence ID" value="ENSPREP00000014359.1"/>
    <property type="gene ID" value="ENSPREG00000009739.1"/>
</dbReference>
<feature type="region of interest" description="Disordered" evidence="4">
    <location>
        <begin position="1"/>
        <end position="37"/>
    </location>
</feature>
<accession>A0A3P9NXS7</accession>
<dbReference type="CDD" id="cd03590">
    <property type="entry name" value="CLECT_DC-SIGN_like"/>
    <property type="match status" value="1"/>
</dbReference>
<dbReference type="KEGG" id="pret:103459071"/>
<keyword evidence="1" id="KW-0430">Lectin</keyword>
<dbReference type="Gene3D" id="3.10.100.10">
    <property type="entry name" value="Mannose-Binding Protein A, subunit A"/>
    <property type="match status" value="1"/>
</dbReference>
<dbReference type="InterPro" id="IPR033989">
    <property type="entry name" value="CD209-like_CTLD"/>
</dbReference>
<evidence type="ECO:0000313" key="8">
    <source>
        <dbReference type="Proteomes" id="UP000242638"/>
    </source>
</evidence>
<dbReference type="InterPro" id="IPR001304">
    <property type="entry name" value="C-type_lectin-like"/>
</dbReference>
<dbReference type="STRING" id="8081.ENSPREP00000014359"/>
<feature type="coiled-coil region" evidence="3">
    <location>
        <begin position="126"/>
        <end position="153"/>
    </location>
</feature>
<protein>
    <submittedName>
        <fullName evidence="7">CD209 antigen-like</fullName>
    </submittedName>
</protein>
<dbReference type="InterPro" id="IPR050111">
    <property type="entry name" value="C-type_lectin/snaclec_domain"/>
</dbReference>
<keyword evidence="8" id="KW-1185">Reference proteome</keyword>